<evidence type="ECO:0000313" key="8">
    <source>
        <dbReference type="Proteomes" id="UP001063782"/>
    </source>
</evidence>
<dbReference type="PROSITE" id="PS50977">
    <property type="entry name" value="HTH_TETR_2"/>
    <property type="match status" value="1"/>
</dbReference>
<dbReference type="InterPro" id="IPR009057">
    <property type="entry name" value="Homeodomain-like_sf"/>
</dbReference>
<evidence type="ECO:0000313" key="7">
    <source>
        <dbReference type="EMBL" id="UXZ04607.1"/>
    </source>
</evidence>
<protein>
    <submittedName>
        <fullName evidence="7">TetR/AcrR family transcriptional regulator</fullName>
    </submittedName>
</protein>
<proteinExistence type="predicted"/>
<evidence type="ECO:0000259" key="6">
    <source>
        <dbReference type="PROSITE" id="PS50977"/>
    </source>
</evidence>
<accession>A0ABY6F3N9</accession>
<evidence type="ECO:0000256" key="1">
    <source>
        <dbReference type="ARBA" id="ARBA00023015"/>
    </source>
</evidence>
<dbReference type="PANTHER" id="PTHR30055:SF234">
    <property type="entry name" value="HTH-TYPE TRANSCRIPTIONAL REGULATOR BETI"/>
    <property type="match status" value="1"/>
</dbReference>
<evidence type="ECO:0000256" key="3">
    <source>
        <dbReference type="ARBA" id="ARBA00023163"/>
    </source>
</evidence>
<dbReference type="PANTHER" id="PTHR30055">
    <property type="entry name" value="HTH-TYPE TRANSCRIPTIONAL REGULATOR RUTR"/>
    <property type="match status" value="1"/>
</dbReference>
<dbReference type="Gene3D" id="1.10.357.10">
    <property type="entry name" value="Tetracycline Repressor, domain 2"/>
    <property type="match status" value="1"/>
</dbReference>
<name>A0ABY6F3N9_9GAMM</name>
<gene>
    <name evidence="7" type="ORF">LU297_08520</name>
</gene>
<evidence type="ECO:0000256" key="5">
    <source>
        <dbReference type="SAM" id="MobiDB-lite"/>
    </source>
</evidence>
<keyword evidence="2 4" id="KW-0238">DNA-binding</keyword>
<dbReference type="InterPro" id="IPR001647">
    <property type="entry name" value="HTH_TetR"/>
</dbReference>
<feature type="region of interest" description="Disordered" evidence="5">
    <location>
        <begin position="1"/>
        <end position="26"/>
    </location>
</feature>
<dbReference type="SUPFAM" id="SSF46689">
    <property type="entry name" value="Homeodomain-like"/>
    <property type="match status" value="1"/>
</dbReference>
<dbReference type="PRINTS" id="PR00455">
    <property type="entry name" value="HTHTETR"/>
</dbReference>
<feature type="DNA-binding region" description="H-T-H motif" evidence="4">
    <location>
        <begin position="48"/>
        <end position="67"/>
    </location>
</feature>
<keyword evidence="8" id="KW-1185">Reference proteome</keyword>
<keyword evidence="1" id="KW-0805">Transcription regulation</keyword>
<dbReference type="RefSeq" id="WP_263076096.1">
    <property type="nucleotide sequence ID" value="NZ_CP089977.1"/>
</dbReference>
<organism evidence="7 8">
    <name type="scientific">Moraxella nasicaprae</name>
    <dbReference type="NCBI Taxonomy" id="2904122"/>
    <lineage>
        <taxon>Bacteria</taxon>
        <taxon>Pseudomonadati</taxon>
        <taxon>Pseudomonadota</taxon>
        <taxon>Gammaproteobacteria</taxon>
        <taxon>Moraxellales</taxon>
        <taxon>Moraxellaceae</taxon>
        <taxon>Moraxella</taxon>
    </lineage>
</organism>
<dbReference type="Proteomes" id="UP001063782">
    <property type="component" value="Chromosome"/>
</dbReference>
<dbReference type="InterPro" id="IPR036271">
    <property type="entry name" value="Tet_transcr_reg_TetR-rel_C_sf"/>
</dbReference>
<dbReference type="InterPro" id="IPR041479">
    <property type="entry name" value="TetR_CgmR_C"/>
</dbReference>
<evidence type="ECO:0000256" key="4">
    <source>
        <dbReference type="PROSITE-ProRule" id="PRU00335"/>
    </source>
</evidence>
<dbReference type="EMBL" id="CP089977">
    <property type="protein sequence ID" value="UXZ04607.1"/>
    <property type="molecule type" value="Genomic_DNA"/>
</dbReference>
<sequence>MQADTLFDDNQAHQNTPKKRKNNPEQLRHTLILTAKNLMVKEGIANLSMQKVADHAGTSKGGLFHHFKSKEELIAAVIGLFIAQLNTAILAKINQNPKQAGIFTRSYLDVLFYDPNIGMASAWANLRQVINADGQMQAQWQDWLNQKLRQFETTDGDPKFAVIRYAVDGAWLDDLLTTDETHRQRIYQHIITLF</sequence>
<evidence type="ECO:0000256" key="2">
    <source>
        <dbReference type="ARBA" id="ARBA00023125"/>
    </source>
</evidence>
<dbReference type="SUPFAM" id="SSF48498">
    <property type="entry name" value="Tetracyclin repressor-like, C-terminal domain"/>
    <property type="match status" value="1"/>
</dbReference>
<dbReference type="InterPro" id="IPR050109">
    <property type="entry name" value="HTH-type_TetR-like_transc_reg"/>
</dbReference>
<keyword evidence="3" id="KW-0804">Transcription</keyword>
<reference evidence="7" key="1">
    <citation type="submission" date="2021-12" db="EMBL/GenBank/DDBJ databases">
        <title>taxonomy of Moraxella sp. ZY201224.</title>
        <authorList>
            <person name="Li F."/>
        </authorList>
    </citation>
    <scope>NUCLEOTIDE SEQUENCE</scope>
    <source>
        <strain evidence="7">ZY201224</strain>
    </source>
</reference>
<feature type="domain" description="HTH tetR-type" evidence="6">
    <location>
        <begin position="25"/>
        <end position="85"/>
    </location>
</feature>
<dbReference type="Pfam" id="PF00440">
    <property type="entry name" value="TetR_N"/>
    <property type="match status" value="1"/>
</dbReference>
<dbReference type="Pfam" id="PF17937">
    <property type="entry name" value="TetR_C_28"/>
    <property type="match status" value="1"/>
</dbReference>